<dbReference type="InParanoid" id="S7WBP3"/>
<evidence type="ECO:0000256" key="3">
    <source>
        <dbReference type="ARBA" id="ARBA00022723"/>
    </source>
</evidence>
<dbReference type="HOGENOM" id="CLU_022279_0_1_1"/>
<keyword evidence="5 9" id="KW-0342">GTP-binding</keyword>
<dbReference type="EMBL" id="ATCN01000363">
    <property type="protein sequence ID" value="EPR79187.1"/>
    <property type="molecule type" value="Genomic_DNA"/>
</dbReference>
<protein>
    <recommendedName>
        <fullName evidence="1">3'-phosphate/5'-hydroxy nucleic acid ligase</fullName>
        <ecNumber evidence="1">6.5.1.8</ecNumber>
    </recommendedName>
</protein>
<name>S7WBP3_SPRLO</name>
<keyword evidence="12" id="KW-1185">Reference proteome</keyword>
<dbReference type="GO" id="GO:0005525">
    <property type="term" value="F:GTP binding"/>
    <property type="evidence" value="ECO:0007669"/>
    <property type="project" value="UniProtKB-KW"/>
</dbReference>
<sequence length="447" mass="49731">MTIIEEKNHKIKNIYKSKSIDLEILTDEKIDEISVEQLENITTIPKVKKVVVLPDIHGGYFFPIGCVAGIEDYIVPEGVGYDINCGVRVLRTGVLADKFLEVRNELGEAIRKKIPSGMYDKKNKKNSDGFLNNIDLQTLNKILDVGCDALKEFGIDSSYVENNGSLLGNSRIISQKAKSKGLKELGSLGSGNHYLEIQKIENILDKKIADTLNIKENEIIVMIHTGSRGVGHQILTDFKNISSDVYFDINSENGKKYIQMMNSAANFAFANRAVITERVKEVFKKFFDVEIALIYDASHNIASLEKTYINGEQKNIVIHRKGAATAQSSLDNLPSPYNLLGQPIPIGGSMGTASYILVSNKTDISLSSCAHGAGRIIARKDAKNKYTPEEIKNYLESKNIVVLANDKELLEEAPQNYKDIDKVVEQLENKNIIKRVCRLLPLLVIKG</sequence>
<evidence type="ECO:0000256" key="10">
    <source>
        <dbReference type="PIRSR" id="PIRSR601233-3"/>
    </source>
</evidence>
<comment type="catalytic activity">
    <reaction evidence="7">
        <text>a 3'-end 3'-phospho-ribonucleotide-RNA + a 5'-end dephospho-ribonucleoside-RNA + GTP = a ribonucleotidyl-ribonucleotide-RNA + GMP + diphosphate</text>
        <dbReference type="Rhea" id="RHEA:68076"/>
        <dbReference type="Rhea" id="RHEA-COMP:10463"/>
        <dbReference type="Rhea" id="RHEA-COMP:13936"/>
        <dbReference type="Rhea" id="RHEA-COMP:17355"/>
        <dbReference type="ChEBI" id="CHEBI:33019"/>
        <dbReference type="ChEBI" id="CHEBI:37565"/>
        <dbReference type="ChEBI" id="CHEBI:58115"/>
        <dbReference type="ChEBI" id="CHEBI:83062"/>
        <dbReference type="ChEBI" id="CHEBI:138284"/>
        <dbReference type="ChEBI" id="CHEBI:173118"/>
        <dbReference type="EC" id="6.5.1.8"/>
    </reaction>
</comment>
<evidence type="ECO:0000313" key="12">
    <source>
        <dbReference type="Proteomes" id="UP000014978"/>
    </source>
</evidence>
<dbReference type="InterPro" id="IPR036025">
    <property type="entry name" value="RtcB-like_sf"/>
</dbReference>
<dbReference type="GO" id="GO:0170057">
    <property type="term" value="F:RNA ligase (GTP) activity"/>
    <property type="evidence" value="ECO:0007669"/>
    <property type="project" value="UniProtKB-EC"/>
</dbReference>
<feature type="binding site" evidence="10">
    <location>
        <position position="299"/>
    </location>
    <ligand>
        <name>Mn(2+)</name>
        <dbReference type="ChEBI" id="CHEBI:29035"/>
        <label>2</label>
    </ligand>
</feature>
<dbReference type="OrthoDB" id="10249697at2759"/>
<comment type="caution">
    <text evidence="11">The sequence shown here is derived from an EMBL/GenBank/DDBJ whole genome shotgun (WGS) entry which is preliminary data.</text>
</comment>
<evidence type="ECO:0000256" key="5">
    <source>
        <dbReference type="ARBA" id="ARBA00023134"/>
    </source>
</evidence>
<evidence type="ECO:0000256" key="6">
    <source>
        <dbReference type="ARBA" id="ARBA00023211"/>
    </source>
</evidence>
<keyword evidence="6 10" id="KW-0464">Manganese</keyword>
<feature type="binding site" evidence="9">
    <location>
        <begin position="347"/>
        <end position="350"/>
    </location>
    <ligand>
        <name>GMP</name>
        <dbReference type="ChEBI" id="CHEBI:58115"/>
    </ligand>
</feature>
<keyword evidence="3 10" id="KW-0479">Metal-binding</keyword>
<dbReference type="Gene3D" id="3.90.1860.10">
    <property type="entry name" value="tRNA-splicing ligase RtcB"/>
    <property type="match status" value="1"/>
</dbReference>
<evidence type="ECO:0000256" key="4">
    <source>
        <dbReference type="ARBA" id="ARBA00022741"/>
    </source>
</evidence>
<dbReference type="GO" id="GO:0003972">
    <property type="term" value="F:RNA ligase (ATP) activity"/>
    <property type="evidence" value="ECO:0007669"/>
    <property type="project" value="TreeGrafter"/>
</dbReference>
<evidence type="ECO:0000313" key="11">
    <source>
        <dbReference type="EMBL" id="EPR79187.1"/>
    </source>
</evidence>
<dbReference type="AlphaFoldDB" id="S7WBP3"/>
<dbReference type="PANTHER" id="PTHR11118:SF1">
    <property type="entry name" value="RNA-SPLICING LIGASE RTCB HOMOLOG"/>
    <property type="match status" value="1"/>
</dbReference>
<evidence type="ECO:0000256" key="1">
    <source>
        <dbReference type="ARBA" id="ARBA00012726"/>
    </source>
</evidence>
<dbReference type="InterPro" id="IPR001233">
    <property type="entry name" value="RtcB"/>
</dbReference>
<reference evidence="12" key="1">
    <citation type="journal article" date="2013" name="PLoS Genet.">
        <title>The genome of Spraguea lophii and the basis of host-microsporidian interactions.</title>
        <authorList>
            <person name="Campbell S.E."/>
            <person name="Williams T.A."/>
            <person name="Yousuf A."/>
            <person name="Soanes D.M."/>
            <person name="Paszkiewicz K.H."/>
            <person name="Williams B.A.P."/>
        </authorList>
    </citation>
    <scope>NUCLEOTIDE SEQUENCE [LARGE SCALE GENOMIC DNA]</scope>
    <source>
        <strain evidence="12">42_110</strain>
    </source>
</reference>
<keyword evidence="2" id="KW-0436">Ligase</keyword>
<feature type="binding site" evidence="10">
    <location>
        <position position="82"/>
    </location>
    <ligand>
        <name>Mn(2+)</name>
        <dbReference type="ChEBI" id="CHEBI:29035"/>
        <label>1</label>
    </ligand>
</feature>
<feature type="binding site" evidence="9">
    <location>
        <begin position="192"/>
        <end position="196"/>
    </location>
    <ligand>
        <name>GMP</name>
        <dbReference type="ChEBI" id="CHEBI:58115"/>
    </ligand>
</feature>
<dbReference type="GO" id="GO:0006396">
    <property type="term" value="P:RNA processing"/>
    <property type="evidence" value="ECO:0007669"/>
    <property type="project" value="InterPro"/>
</dbReference>
<dbReference type="Proteomes" id="UP000014978">
    <property type="component" value="Unassembled WGS sequence"/>
</dbReference>
<feature type="binding site" evidence="10">
    <location>
        <position position="224"/>
    </location>
    <ligand>
        <name>Mn(2+)</name>
        <dbReference type="ChEBI" id="CHEBI:29035"/>
        <label>2</label>
    </ligand>
</feature>
<feature type="binding site" evidence="10">
    <location>
        <position position="193"/>
    </location>
    <ligand>
        <name>Mn(2+)</name>
        <dbReference type="ChEBI" id="CHEBI:29035"/>
        <label>1</label>
    </ligand>
</feature>
<dbReference type="PANTHER" id="PTHR11118">
    <property type="entry name" value="RNA-SPLICING LIGASE RTCB HOMOLOG"/>
    <property type="match status" value="1"/>
</dbReference>
<feature type="active site" description="GMP-histidine intermediate" evidence="8">
    <location>
        <position position="371"/>
    </location>
</feature>
<feature type="binding site" evidence="9">
    <location>
        <position position="446"/>
    </location>
    <ligand>
        <name>GMP</name>
        <dbReference type="ChEBI" id="CHEBI:58115"/>
    </ligand>
</feature>
<dbReference type="OMA" id="QTRGVEC"/>
<proteinExistence type="predicted"/>
<evidence type="ECO:0000256" key="8">
    <source>
        <dbReference type="PIRSR" id="PIRSR601233-1"/>
    </source>
</evidence>
<comment type="cofactor">
    <cofactor evidence="10">
        <name>Mn(2+)</name>
        <dbReference type="ChEBI" id="CHEBI:29035"/>
    </cofactor>
    <text evidence="10">Binds 2 manganese ions per subunit.</text>
</comment>
<dbReference type="Pfam" id="PF01139">
    <property type="entry name" value="RtcB"/>
    <property type="match status" value="1"/>
</dbReference>
<dbReference type="VEuPathDB" id="MicrosporidiaDB:SLOPH_1597"/>
<keyword evidence="4 9" id="KW-0547">Nucleotide-binding</keyword>
<feature type="binding site" evidence="9">
    <location>
        <begin position="299"/>
        <end position="300"/>
    </location>
    <ligand>
        <name>GMP</name>
        <dbReference type="ChEBI" id="CHEBI:58115"/>
    </ligand>
</feature>
<evidence type="ECO:0000256" key="2">
    <source>
        <dbReference type="ARBA" id="ARBA00022598"/>
    </source>
</evidence>
<evidence type="ECO:0000256" key="9">
    <source>
        <dbReference type="PIRSR" id="PIRSR601233-2"/>
    </source>
</evidence>
<feature type="binding site" evidence="9">
    <location>
        <position position="354"/>
    </location>
    <ligand>
        <name>GMP</name>
        <dbReference type="ChEBI" id="CHEBI:58115"/>
    </ligand>
</feature>
<dbReference type="GO" id="GO:0046872">
    <property type="term" value="F:metal ion binding"/>
    <property type="evidence" value="ECO:0007669"/>
    <property type="project" value="UniProtKB-KW"/>
</dbReference>
<dbReference type="STRING" id="1358809.S7WBP3"/>
<feature type="binding site" evidence="9">
    <location>
        <begin position="371"/>
        <end position="374"/>
    </location>
    <ligand>
        <name>GMP</name>
        <dbReference type="ChEBI" id="CHEBI:58115"/>
    </ligand>
</feature>
<accession>S7WBP3</accession>
<evidence type="ECO:0000256" key="7">
    <source>
        <dbReference type="ARBA" id="ARBA00047746"/>
    </source>
</evidence>
<organism evidence="11 12">
    <name type="scientific">Spraguea lophii (strain 42_110)</name>
    <name type="common">Microsporidian parasite</name>
    <dbReference type="NCBI Taxonomy" id="1358809"/>
    <lineage>
        <taxon>Eukaryota</taxon>
        <taxon>Fungi</taxon>
        <taxon>Fungi incertae sedis</taxon>
        <taxon>Microsporidia</taxon>
        <taxon>Spragueidae</taxon>
        <taxon>Spraguea</taxon>
    </lineage>
</organism>
<gene>
    <name evidence="11" type="ORF">SLOPH_1597</name>
</gene>
<dbReference type="SUPFAM" id="SSF103365">
    <property type="entry name" value="Hypothetical protein PH1602"/>
    <property type="match status" value="1"/>
</dbReference>
<dbReference type="EC" id="6.5.1.8" evidence="1"/>